<dbReference type="EMBL" id="ML994001">
    <property type="protein sequence ID" value="KAF2200877.1"/>
    <property type="molecule type" value="Genomic_DNA"/>
</dbReference>
<evidence type="ECO:0000256" key="1">
    <source>
        <dbReference type="SAM" id="SignalP"/>
    </source>
</evidence>
<keyword evidence="1" id="KW-0732">Signal</keyword>
<name>A0A9P4JPS8_9PLEO</name>
<proteinExistence type="predicted"/>
<gene>
    <name evidence="2" type="ORF">GQ43DRAFT_472298</name>
</gene>
<sequence>MKTSFVLAILSAALAIASPAAVSLNRSTREVTVDGNTFHVACIECPCEGFEGPCKCVTDGCCCT</sequence>
<protein>
    <submittedName>
        <fullName evidence="2">Uncharacterized protein</fullName>
    </submittedName>
</protein>
<evidence type="ECO:0000313" key="2">
    <source>
        <dbReference type="EMBL" id="KAF2200877.1"/>
    </source>
</evidence>
<comment type="caution">
    <text evidence="2">The sequence shown here is derived from an EMBL/GenBank/DDBJ whole genome shotgun (WGS) entry which is preliminary data.</text>
</comment>
<dbReference type="OrthoDB" id="3775508at2759"/>
<dbReference type="Proteomes" id="UP000799536">
    <property type="component" value="Unassembled WGS sequence"/>
</dbReference>
<accession>A0A9P4JPS8</accession>
<dbReference type="AlphaFoldDB" id="A0A9P4JPS8"/>
<organism evidence="2 3">
    <name type="scientific">Delitschia confertaspora ATCC 74209</name>
    <dbReference type="NCBI Taxonomy" id="1513339"/>
    <lineage>
        <taxon>Eukaryota</taxon>
        <taxon>Fungi</taxon>
        <taxon>Dikarya</taxon>
        <taxon>Ascomycota</taxon>
        <taxon>Pezizomycotina</taxon>
        <taxon>Dothideomycetes</taxon>
        <taxon>Pleosporomycetidae</taxon>
        <taxon>Pleosporales</taxon>
        <taxon>Delitschiaceae</taxon>
        <taxon>Delitschia</taxon>
    </lineage>
</organism>
<keyword evidence="3" id="KW-1185">Reference proteome</keyword>
<feature type="chain" id="PRO_5040331307" evidence="1">
    <location>
        <begin position="20"/>
        <end position="64"/>
    </location>
</feature>
<evidence type="ECO:0000313" key="3">
    <source>
        <dbReference type="Proteomes" id="UP000799536"/>
    </source>
</evidence>
<feature type="signal peptide" evidence="1">
    <location>
        <begin position="1"/>
        <end position="19"/>
    </location>
</feature>
<reference evidence="2" key="1">
    <citation type="journal article" date="2020" name="Stud. Mycol.">
        <title>101 Dothideomycetes genomes: a test case for predicting lifestyles and emergence of pathogens.</title>
        <authorList>
            <person name="Haridas S."/>
            <person name="Albert R."/>
            <person name="Binder M."/>
            <person name="Bloem J."/>
            <person name="Labutti K."/>
            <person name="Salamov A."/>
            <person name="Andreopoulos B."/>
            <person name="Baker S."/>
            <person name="Barry K."/>
            <person name="Bills G."/>
            <person name="Bluhm B."/>
            <person name="Cannon C."/>
            <person name="Castanera R."/>
            <person name="Culley D."/>
            <person name="Daum C."/>
            <person name="Ezra D."/>
            <person name="Gonzalez J."/>
            <person name="Henrissat B."/>
            <person name="Kuo A."/>
            <person name="Liang C."/>
            <person name="Lipzen A."/>
            <person name="Lutzoni F."/>
            <person name="Magnuson J."/>
            <person name="Mondo S."/>
            <person name="Nolan M."/>
            <person name="Ohm R."/>
            <person name="Pangilinan J."/>
            <person name="Park H.-J."/>
            <person name="Ramirez L."/>
            <person name="Alfaro M."/>
            <person name="Sun H."/>
            <person name="Tritt A."/>
            <person name="Yoshinaga Y."/>
            <person name="Zwiers L.-H."/>
            <person name="Turgeon B."/>
            <person name="Goodwin S."/>
            <person name="Spatafora J."/>
            <person name="Crous P."/>
            <person name="Grigoriev I."/>
        </authorList>
    </citation>
    <scope>NUCLEOTIDE SEQUENCE</scope>
    <source>
        <strain evidence="2">ATCC 74209</strain>
    </source>
</reference>